<evidence type="ECO:0000256" key="1">
    <source>
        <dbReference type="ARBA" id="ARBA00000915"/>
    </source>
</evidence>
<evidence type="ECO:0000256" key="10">
    <source>
        <dbReference type="ARBA" id="ARBA00022679"/>
    </source>
</evidence>
<evidence type="ECO:0000256" key="9">
    <source>
        <dbReference type="ARBA" id="ARBA00022676"/>
    </source>
</evidence>
<dbReference type="AlphaFoldDB" id="A0A1M4YVR5"/>
<evidence type="ECO:0000313" key="18">
    <source>
        <dbReference type="Proteomes" id="UP000184148"/>
    </source>
</evidence>
<feature type="domain" description="ATP phosphoribosyltransferase catalytic" evidence="16">
    <location>
        <begin position="57"/>
        <end position="210"/>
    </location>
</feature>
<sequence>MVAARDLLTIALPKGTLYHESVKLLGLAGLDIDCIKEPGRQLLLYSEKDAVRFIICRPTDIPTYVEYGAADLGLVGKDTIVEQHKDVYELLDLKFGGCRFVVAVPEGKEQELPYWNQTRVATKFPRIAEEFFRQQGMQMEIIKLHGNIELAPIVGLAEMIVDLVSTGRTLRENKLVPIADVLSSTSRLIANRVSHRLKSERINPLVERLRQVVEEVSLNGCH</sequence>
<dbReference type="HAMAP" id="MF_01018">
    <property type="entry name" value="HisG_Short"/>
    <property type="match status" value="1"/>
</dbReference>
<dbReference type="EMBL" id="FQUY01000011">
    <property type="protein sequence ID" value="SHF09436.1"/>
    <property type="molecule type" value="Genomic_DNA"/>
</dbReference>
<evidence type="ECO:0000256" key="12">
    <source>
        <dbReference type="ARBA" id="ARBA00022840"/>
    </source>
</evidence>
<evidence type="ECO:0000313" key="17">
    <source>
        <dbReference type="EMBL" id="SHF09436.1"/>
    </source>
</evidence>
<dbReference type="InterPro" id="IPR018198">
    <property type="entry name" value="ATP_PRibTrfase_CS"/>
</dbReference>
<dbReference type="CDD" id="cd13595">
    <property type="entry name" value="PBP2_HisGs"/>
    <property type="match status" value="1"/>
</dbReference>
<dbReference type="NCBIfam" id="TIGR00070">
    <property type="entry name" value="hisG"/>
    <property type="match status" value="1"/>
</dbReference>
<proteinExistence type="inferred from homology"/>
<dbReference type="PANTHER" id="PTHR21403:SF8">
    <property type="entry name" value="ATP PHOSPHORIBOSYLTRANSFERASE"/>
    <property type="match status" value="1"/>
</dbReference>
<keyword evidence="13 15" id="KW-0368">Histidine biosynthesis</keyword>
<evidence type="ECO:0000256" key="4">
    <source>
        <dbReference type="ARBA" id="ARBA00009489"/>
    </source>
</evidence>
<comment type="catalytic activity">
    <reaction evidence="1 15">
        <text>1-(5-phospho-beta-D-ribosyl)-ATP + diphosphate = 5-phospho-alpha-D-ribose 1-diphosphate + ATP</text>
        <dbReference type="Rhea" id="RHEA:18473"/>
        <dbReference type="ChEBI" id="CHEBI:30616"/>
        <dbReference type="ChEBI" id="CHEBI:33019"/>
        <dbReference type="ChEBI" id="CHEBI:58017"/>
        <dbReference type="ChEBI" id="CHEBI:73183"/>
        <dbReference type="EC" id="2.4.2.17"/>
    </reaction>
</comment>
<keyword evidence="9 15" id="KW-0328">Glycosyltransferase</keyword>
<dbReference type="FunFam" id="3.40.190.10:FF:000008">
    <property type="entry name" value="ATP phosphoribosyltransferase"/>
    <property type="match status" value="1"/>
</dbReference>
<accession>A0A1M4YVR5</accession>
<dbReference type="InterPro" id="IPR024893">
    <property type="entry name" value="ATP_PRibTrfase_HisG_short"/>
</dbReference>
<evidence type="ECO:0000256" key="8">
    <source>
        <dbReference type="ARBA" id="ARBA00022605"/>
    </source>
</evidence>
<evidence type="ECO:0000259" key="16">
    <source>
        <dbReference type="Pfam" id="PF01634"/>
    </source>
</evidence>
<dbReference type="Proteomes" id="UP000184148">
    <property type="component" value="Unassembled WGS sequence"/>
</dbReference>
<dbReference type="RefSeq" id="WP_073238952.1">
    <property type="nucleotide sequence ID" value="NZ_FQUY01000011.1"/>
</dbReference>
<dbReference type="STRING" id="1121429.SAMN02745133_01818"/>
<keyword evidence="11 15" id="KW-0547">Nucleotide-binding</keyword>
<comment type="similarity">
    <text evidence="4 15">Belongs to the ATP phosphoribosyltransferase family. Short subfamily.</text>
</comment>
<organism evidence="17 18">
    <name type="scientific">Desulforamulus putei DSM 12395</name>
    <dbReference type="NCBI Taxonomy" id="1121429"/>
    <lineage>
        <taxon>Bacteria</taxon>
        <taxon>Bacillati</taxon>
        <taxon>Bacillota</taxon>
        <taxon>Clostridia</taxon>
        <taxon>Eubacteriales</taxon>
        <taxon>Peptococcaceae</taxon>
        <taxon>Desulforamulus</taxon>
    </lineage>
</organism>
<dbReference type="OrthoDB" id="9801867at2"/>
<evidence type="ECO:0000256" key="7">
    <source>
        <dbReference type="ARBA" id="ARBA00022490"/>
    </source>
</evidence>
<dbReference type="GO" id="GO:0000105">
    <property type="term" value="P:L-histidine biosynthetic process"/>
    <property type="evidence" value="ECO:0007669"/>
    <property type="project" value="UniProtKB-UniRule"/>
</dbReference>
<keyword evidence="8 15" id="KW-0028">Amino-acid biosynthesis</keyword>
<comment type="function">
    <text evidence="14 15">Catalyzes the condensation of ATP and 5-phosphoribose 1-diphosphate to form N'-(5'-phosphoribosyl)-ATP (PR-ATP). Has a crucial role in the pathway because the rate of histidine biosynthesis seems to be controlled primarily by regulation of HisG enzymatic activity.</text>
</comment>
<gene>
    <name evidence="15" type="primary">hisG</name>
    <name evidence="17" type="ORF">SAMN02745133_01818</name>
</gene>
<evidence type="ECO:0000256" key="2">
    <source>
        <dbReference type="ARBA" id="ARBA00004496"/>
    </source>
</evidence>
<name>A0A1M4YVR5_9FIRM</name>
<keyword evidence="12 15" id="KW-0067">ATP-binding</keyword>
<dbReference type="GO" id="GO:0003879">
    <property type="term" value="F:ATP phosphoribosyltransferase activity"/>
    <property type="evidence" value="ECO:0007669"/>
    <property type="project" value="UniProtKB-UniRule"/>
</dbReference>
<dbReference type="GO" id="GO:0005737">
    <property type="term" value="C:cytoplasm"/>
    <property type="evidence" value="ECO:0007669"/>
    <property type="project" value="UniProtKB-SubCell"/>
</dbReference>
<dbReference type="Gene3D" id="3.40.190.10">
    <property type="entry name" value="Periplasmic binding protein-like II"/>
    <property type="match status" value="2"/>
</dbReference>
<comment type="pathway">
    <text evidence="3 15">Amino-acid biosynthesis; L-histidine biosynthesis; L-histidine from 5-phospho-alpha-D-ribose 1-diphosphate: step 1/9.</text>
</comment>
<comment type="domain">
    <text evidence="15">Lacks the C-terminal regulatory region which is replaced by HisZ.</text>
</comment>
<evidence type="ECO:0000256" key="6">
    <source>
        <dbReference type="ARBA" id="ARBA00020998"/>
    </source>
</evidence>
<dbReference type="InterPro" id="IPR001348">
    <property type="entry name" value="ATP_PRibTrfase_HisG"/>
</dbReference>
<reference evidence="18" key="1">
    <citation type="submission" date="2016-11" db="EMBL/GenBank/DDBJ databases">
        <authorList>
            <person name="Varghese N."/>
            <person name="Submissions S."/>
        </authorList>
    </citation>
    <scope>NUCLEOTIDE SEQUENCE [LARGE SCALE GENOMIC DNA]</scope>
    <source>
        <strain evidence="18">DSM 12395</strain>
    </source>
</reference>
<evidence type="ECO:0000256" key="14">
    <source>
        <dbReference type="ARBA" id="ARBA00024861"/>
    </source>
</evidence>
<dbReference type="InterPro" id="IPR013820">
    <property type="entry name" value="ATP_PRibTrfase_cat"/>
</dbReference>
<evidence type="ECO:0000256" key="13">
    <source>
        <dbReference type="ARBA" id="ARBA00023102"/>
    </source>
</evidence>
<dbReference type="PROSITE" id="PS01316">
    <property type="entry name" value="ATP_P_PHORIBOSYLTR"/>
    <property type="match status" value="1"/>
</dbReference>
<dbReference type="PANTHER" id="PTHR21403">
    <property type="entry name" value="ATP PHOSPHORIBOSYLTRANSFERASE ATP-PRTASE"/>
    <property type="match status" value="1"/>
</dbReference>
<protein>
    <recommendedName>
        <fullName evidence="6 15">ATP phosphoribosyltransferase</fullName>
        <shortName evidence="15">ATP-PRT</shortName>
        <shortName evidence="15">ATP-PRTase</shortName>
        <ecNumber evidence="5 15">2.4.2.17</ecNumber>
    </recommendedName>
</protein>
<keyword evidence="10 15" id="KW-0808">Transferase</keyword>
<dbReference type="UniPathway" id="UPA00031">
    <property type="reaction ID" value="UER00006"/>
</dbReference>
<evidence type="ECO:0000256" key="5">
    <source>
        <dbReference type="ARBA" id="ARBA00011946"/>
    </source>
</evidence>
<dbReference type="GO" id="GO:0005524">
    <property type="term" value="F:ATP binding"/>
    <property type="evidence" value="ECO:0007669"/>
    <property type="project" value="UniProtKB-KW"/>
</dbReference>
<dbReference type="Pfam" id="PF01634">
    <property type="entry name" value="HisG"/>
    <property type="match status" value="1"/>
</dbReference>
<comment type="subcellular location">
    <subcellularLocation>
        <location evidence="2 15">Cytoplasm</location>
    </subcellularLocation>
</comment>
<keyword evidence="18" id="KW-1185">Reference proteome</keyword>
<evidence type="ECO:0000256" key="11">
    <source>
        <dbReference type="ARBA" id="ARBA00022741"/>
    </source>
</evidence>
<comment type="subunit">
    <text evidence="15">Heteromultimer composed of HisG and HisZ subunits.</text>
</comment>
<evidence type="ECO:0000256" key="3">
    <source>
        <dbReference type="ARBA" id="ARBA00004667"/>
    </source>
</evidence>
<evidence type="ECO:0000256" key="15">
    <source>
        <dbReference type="HAMAP-Rule" id="MF_01018"/>
    </source>
</evidence>
<dbReference type="SUPFAM" id="SSF53850">
    <property type="entry name" value="Periplasmic binding protein-like II"/>
    <property type="match status" value="1"/>
</dbReference>
<keyword evidence="7 15" id="KW-0963">Cytoplasm</keyword>
<dbReference type="EC" id="2.4.2.17" evidence="5 15"/>